<gene>
    <name evidence="1" type="primary">ybeU_2</name>
    <name evidence="1" type="ORF">NCTC8261_05129</name>
</gene>
<dbReference type="AlphaFoldDB" id="A0A379WXF1"/>
<organism evidence="1 2">
    <name type="scientific">Salmonella enterica I</name>
    <dbReference type="NCBI Taxonomy" id="59201"/>
    <lineage>
        <taxon>Bacteria</taxon>
        <taxon>Pseudomonadati</taxon>
        <taxon>Pseudomonadota</taxon>
        <taxon>Gammaproteobacteria</taxon>
        <taxon>Enterobacterales</taxon>
        <taxon>Enterobacteriaceae</taxon>
        <taxon>Salmonella</taxon>
    </lineage>
</organism>
<dbReference type="EMBL" id="UGXT01000002">
    <property type="protein sequence ID" value="SUH38787.1"/>
    <property type="molecule type" value="Genomic_DNA"/>
</dbReference>
<proteinExistence type="predicted"/>
<sequence length="46" mass="5371">MGVLNQWLTEEESLWLQSRIYARAYYFTTVGRNILPPIRWSAVLAG</sequence>
<accession>A0A379WXF1</accession>
<reference evidence="1 2" key="1">
    <citation type="submission" date="2018-06" db="EMBL/GenBank/DDBJ databases">
        <authorList>
            <consortium name="Pathogen Informatics"/>
            <person name="Doyle S."/>
        </authorList>
    </citation>
    <scope>NUCLEOTIDE SEQUENCE [LARGE SCALE GENOMIC DNA]</scope>
    <source>
        <strain evidence="1 2">NCTC8261</strain>
    </source>
</reference>
<protein>
    <submittedName>
        <fullName evidence="1">Putative cytoplasmic protein</fullName>
    </submittedName>
</protein>
<evidence type="ECO:0000313" key="2">
    <source>
        <dbReference type="Proteomes" id="UP000254712"/>
    </source>
</evidence>
<evidence type="ECO:0000313" key="1">
    <source>
        <dbReference type="EMBL" id="SUH38787.1"/>
    </source>
</evidence>
<name>A0A379WXF1_SALET</name>
<dbReference type="Proteomes" id="UP000254712">
    <property type="component" value="Unassembled WGS sequence"/>
</dbReference>